<evidence type="ECO:0000313" key="10">
    <source>
        <dbReference type="EMBL" id="KAJ8931214.1"/>
    </source>
</evidence>
<feature type="binding site" evidence="8">
    <location>
        <position position="39"/>
    </location>
    <ligand>
        <name>Na(+)</name>
        <dbReference type="ChEBI" id="CHEBI:29101"/>
        <label>1</label>
    </ligand>
</feature>
<dbReference type="PROSITE" id="PS50267">
    <property type="entry name" value="NA_NEUROTRAN_SYMP_3"/>
    <property type="match status" value="1"/>
</dbReference>
<dbReference type="InterPro" id="IPR037272">
    <property type="entry name" value="SNS_sf"/>
</dbReference>
<evidence type="ECO:0000256" key="2">
    <source>
        <dbReference type="ARBA" id="ARBA00006459"/>
    </source>
</evidence>
<dbReference type="Proteomes" id="UP001162156">
    <property type="component" value="Unassembled WGS sequence"/>
</dbReference>
<dbReference type="AlphaFoldDB" id="A0AAV8WX79"/>
<dbReference type="PANTHER" id="PTHR11616:SF240">
    <property type="entry name" value="BLOATED TUBULES, ISOFORM B-RELATED"/>
    <property type="match status" value="1"/>
</dbReference>
<dbReference type="SUPFAM" id="SSF161070">
    <property type="entry name" value="SNF-like"/>
    <property type="match status" value="1"/>
</dbReference>
<dbReference type="GO" id="GO:0005886">
    <property type="term" value="C:plasma membrane"/>
    <property type="evidence" value="ECO:0007669"/>
    <property type="project" value="TreeGrafter"/>
</dbReference>
<keyword evidence="8" id="KW-0915">Sodium</keyword>
<protein>
    <submittedName>
        <fullName evidence="10">Uncharacterized protein</fullName>
    </submittedName>
</protein>
<proteinExistence type="inferred from homology"/>
<keyword evidence="8" id="KW-0479">Metal-binding</keyword>
<keyword evidence="3" id="KW-0813">Transport</keyword>
<gene>
    <name evidence="10" type="ORF">NQ314_015911</name>
</gene>
<feature type="binding site" evidence="8">
    <location>
        <position position="34"/>
    </location>
    <ligand>
        <name>Na(+)</name>
        <dbReference type="ChEBI" id="CHEBI:29101"/>
        <label>1</label>
    </ligand>
</feature>
<evidence type="ECO:0000256" key="4">
    <source>
        <dbReference type="ARBA" id="ARBA00022692"/>
    </source>
</evidence>
<evidence type="ECO:0000256" key="6">
    <source>
        <dbReference type="ARBA" id="ARBA00022989"/>
    </source>
</evidence>
<evidence type="ECO:0000256" key="7">
    <source>
        <dbReference type="ARBA" id="ARBA00023136"/>
    </source>
</evidence>
<dbReference type="GO" id="GO:0015375">
    <property type="term" value="F:glycine:sodium symporter activity"/>
    <property type="evidence" value="ECO:0007669"/>
    <property type="project" value="TreeGrafter"/>
</dbReference>
<keyword evidence="11" id="KW-1185">Reference proteome</keyword>
<dbReference type="PRINTS" id="PR00176">
    <property type="entry name" value="NANEUSMPORT"/>
</dbReference>
<feature type="transmembrane region" description="Helical" evidence="9">
    <location>
        <begin position="98"/>
        <end position="125"/>
    </location>
</feature>
<evidence type="ECO:0000256" key="5">
    <source>
        <dbReference type="ARBA" id="ARBA00022847"/>
    </source>
</evidence>
<dbReference type="Pfam" id="PF00209">
    <property type="entry name" value="SNF"/>
    <property type="match status" value="1"/>
</dbReference>
<organism evidence="10 11">
    <name type="scientific">Rhamnusium bicolor</name>
    <dbReference type="NCBI Taxonomy" id="1586634"/>
    <lineage>
        <taxon>Eukaryota</taxon>
        <taxon>Metazoa</taxon>
        <taxon>Ecdysozoa</taxon>
        <taxon>Arthropoda</taxon>
        <taxon>Hexapoda</taxon>
        <taxon>Insecta</taxon>
        <taxon>Pterygota</taxon>
        <taxon>Neoptera</taxon>
        <taxon>Endopterygota</taxon>
        <taxon>Coleoptera</taxon>
        <taxon>Polyphaga</taxon>
        <taxon>Cucujiformia</taxon>
        <taxon>Chrysomeloidea</taxon>
        <taxon>Cerambycidae</taxon>
        <taxon>Lepturinae</taxon>
        <taxon>Rhagiini</taxon>
        <taxon>Rhamnusium</taxon>
    </lineage>
</organism>
<keyword evidence="4 9" id="KW-0812">Transmembrane</keyword>
<dbReference type="EMBL" id="JANEYF010004433">
    <property type="protein sequence ID" value="KAJ8931214.1"/>
    <property type="molecule type" value="Genomic_DNA"/>
</dbReference>
<evidence type="ECO:0000313" key="11">
    <source>
        <dbReference type="Proteomes" id="UP001162156"/>
    </source>
</evidence>
<keyword evidence="5" id="KW-0769">Symport</keyword>
<feature type="transmembrane region" description="Helical" evidence="9">
    <location>
        <begin position="51"/>
        <end position="77"/>
    </location>
</feature>
<accession>A0AAV8WX79</accession>
<sequence length="169" mass="19210">MYKSNLKFIILILLQSCQLWFSRISTAICTISMAAGMGNLYRLPQTTLIRGGLPFLIVYVVLAIFVGLPLLFLELGIGQLAQEGFIKSWRAVPFFRGIGYIKLAAGCMLSVYYPLYMGLALYYIIWILKEPLPFQECSTGVKITEVYKRINHYRFKCPGKKTGLSINYL</sequence>
<dbReference type="GO" id="GO:0046872">
    <property type="term" value="F:metal ion binding"/>
    <property type="evidence" value="ECO:0007669"/>
    <property type="project" value="UniProtKB-KW"/>
</dbReference>
<evidence type="ECO:0000256" key="9">
    <source>
        <dbReference type="SAM" id="Phobius"/>
    </source>
</evidence>
<evidence type="ECO:0000256" key="3">
    <source>
        <dbReference type="ARBA" id="ARBA00022448"/>
    </source>
</evidence>
<keyword evidence="6 9" id="KW-1133">Transmembrane helix</keyword>
<name>A0AAV8WX79_9CUCU</name>
<dbReference type="InterPro" id="IPR000175">
    <property type="entry name" value="Na/ntran_symport"/>
</dbReference>
<evidence type="ECO:0000256" key="8">
    <source>
        <dbReference type="PIRSR" id="PIRSR600175-1"/>
    </source>
</evidence>
<dbReference type="PANTHER" id="PTHR11616">
    <property type="entry name" value="SODIUM/CHLORIDE DEPENDENT TRANSPORTER"/>
    <property type="match status" value="1"/>
</dbReference>
<evidence type="ECO:0000256" key="1">
    <source>
        <dbReference type="ARBA" id="ARBA00004141"/>
    </source>
</evidence>
<comment type="subcellular location">
    <subcellularLocation>
        <location evidence="1">Membrane</location>
        <topology evidence="1">Multi-pass membrane protein</topology>
    </subcellularLocation>
</comment>
<keyword evidence="7 9" id="KW-0472">Membrane</keyword>
<comment type="caution">
    <text evidence="10">The sequence shown here is derived from an EMBL/GenBank/DDBJ whole genome shotgun (WGS) entry which is preliminary data.</text>
</comment>
<reference evidence="10" key="1">
    <citation type="journal article" date="2023" name="Insect Mol. Biol.">
        <title>Genome sequencing provides insights into the evolution of gene families encoding plant cell wall-degrading enzymes in longhorned beetles.</title>
        <authorList>
            <person name="Shin N.R."/>
            <person name="Okamura Y."/>
            <person name="Kirsch R."/>
            <person name="Pauchet Y."/>
        </authorList>
    </citation>
    <scope>NUCLEOTIDE SEQUENCE</scope>
    <source>
        <strain evidence="10">RBIC_L_NR</strain>
    </source>
</reference>
<comment type="similarity">
    <text evidence="2">Belongs to the sodium:neurotransmitter symporter (SNF) (TC 2.A.22) family.</text>
</comment>